<dbReference type="Proteomes" id="UP000824002">
    <property type="component" value="Unassembled WGS sequence"/>
</dbReference>
<sequence length="173" mass="18974">MNETIRNLMERRSVRAYTEKQVPEEVLNEILEAGRFAPSGMNRQPVLFIAVQDKETRDTLSRMNAAVMGNSGDPFYGAPTVVLVLVEASVGTGVEDGALAMGNMLNAAYSLGLGSCWIHRAKEMFESEEGKALLRKWGVQGEYRGVGCCILGYPADGFPAAKPRREGNVLYIR</sequence>
<dbReference type="InterPro" id="IPR050627">
    <property type="entry name" value="Nitroreductase/BluB"/>
</dbReference>
<reference evidence="3" key="1">
    <citation type="submission" date="2020-10" db="EMBL/GenBank/DDBJ databases">
        <authorList>
            <person name="Gilroy R."/>
        </authorList>
    </citation>
    <scope>NUCLEOTIDE SEQUENCE</scope>
    <source>
        <strain evidence="3">CHK199-13235</strain>
    </source>
</reference>
<dbReference type="Gene3D" id="3.40.109.10">
    <property type="entry name" value="NADH Oxidase"/>
    <property type="match status" value="1"/>
</dbReference>
<reference evidence="3" key="2">
    <citation type="journal article" date="2021" name="PeerJ">
        <title>Extensive microbial diversity within the chicken gut microbiome revealed by metagenomics and culture.</title>
        <authorList>
            <person name="Gilroy R."/>
            <person name="Ravi A."/>
            <person name="Getino M."/>
            <person name="Pursley I."/>
            <person name="Horton D.L."/>
            <person name="Alikhan N.F."/>
            <person name="Baker D."/>
            <person name="Gharbi K."/>
            <person name="Hall N."/>
            <person name="Watson M."/>
            <person name="Adriaenssens E.M."/>
            <person name="Foster-Nyarko E."/>
            <person name="Jarju S."/>
            <person name="Secka A."/>
            <person name="Antonio M."/>
            <person name="Oren A."/>
            <person name="Chaudhuri R.R."/>
            <person name="La Ragione R."/>
            <person name="Hildebrand F."/>
            <person name="Pallen M.J."/>
        </authorList>
    </citation>
    <scope>NUCLEOTIDE SEQUENCE</scope>
    <source>
        <strain evidence="3">CHK199-13235</strain>
    </source>
</reference>
<dbReference type="CDD" id="cd02136">
    <property type="entry name" value="PnbA_NfnB-like"/>
    <property type="match status" value="1"/>
</dbReference>
<dbReference type="Pfam" id="PF00881">
    <property type="entry name" value="Nitroreductase"/>
    <property type="match status" value="1"/>
</dbReference>
<organism evidence="3 4">
    <name type="scientific">Candidatus Merdivicinus excrementipullorum</name>
    <dbReference type="NCBI Taxonomy" id="2840867"/>
    <lineage>
        <taxon>Bacteria</taxon>
        <taxon>Bacillati</taxon>
        <taxon>Bacillota</taxon>
        <taxon>Clostridia</taxon>
        <taxon>Eubacteriales</taxon>
        <taxon>Oscillospiraceae</taxon>
        <taxon>Oscillospiraceae incertae sedis</taxon>
        <taxon>Candidatus Merdivicinus</taxon>
    </lineage>
</organism>
<dbReference type="InterPro" id="IPR000415">
    <property type="entry name" value="Nitroreductase-like"/>
</dbReference>
<keyword evidence="1" id="KW-0520">NAD</keyword>
<proteinExistence type="predicted"/>
<name>A0A9D1K0M8_9FIRM</name>
<gene>
    <name evidence="3" type="ORF">IAB51_11770</name>
</gene>
<feature type="domain" description="Nitroreductase" evidence="2">
    <location>
        <begin position="9"/>
        <end position="153"/>
    </location>
</feature>
<dbReference type="InterPro" id="IPR029479">
    <property type="entry name" value="Nitroreductase"/>
</dbReference>
<dbReference type="GO" id="GO:0005829">
    <property type="term" value="C:cytosol"/>
    <property type="evidence" value="ECO:0007669"/>
    <property type="project" value="TreeGrafter"/>
</dbReference>
<evidence type="ECO:0000259" key="2">
    <source>
        <dbReference type="Pfam" id="PF00881"/>
    </source>
</evidence>
<dbReference type="EMBL" id="DVJP01000077">
    <property type="protein sequence ID" value="HIS77466.1"/>
    <property type="molecule type" value="Genomic_DNA"/>
</dbReference>
<evidence type="ECO:0000313" key="3">
    <source>
        <dbReference type="EMBL" id="HIS77466.1"/>
    </source>
</evidence>
<dbReference type="PANTHER" id="PTHR23026:SF125">
    <property type="entry name" value="OXYGEN-INSENSITIVE NAD(P)H NITROREDUCTASE"/>
    <property type="match status" value="1"/>
</dbReference>
<evidence type="ECO:0000256" key="1">
    <source>
        <dbReference type="ARBA" id="ARBA00023027"/>
    </source>
</evidence>
<dbReference type="GO" id="GO:0046256">
    <property type="term" value="P:2,4,6-trinitrotoluene catabolic process"/>
    <property type="evidence" value="ECO:0007669"/>
    <property type="project" value="TreeGrafter"/>
</dbReference>
<dbReference type="PANTHER" id="PTHR23026">
    <property type="entry name" value="NADPH NITROREDUCTASE"/>
    <property type="match status" value="1"/>
</dbReference>
<dbReference type="AlphaFoldDB" id="A0A9D1K0M8"/>
<evidence type="ECO:0000313" key="4">
    <source>
        <dbReference type="Proteomes" id="UP000824002"/>
    </source>
</evidence>
<comment type="caution">
    <text evidence="3">The sequence shown here is derived from an EMBL/GenBank/DDBJ whole genome shotgun (WGS) entry which is preliminary data.</text>
</comment>
<dbReference type="SUPFAM" id="SSF55469">
    <property type="entry name" value="FMN-dependent nitroreductase-like"/>
    <property type="match status" value="1"/>
</dbReference>
<protein>
    <submittedName>
        <fullName evidence="3">Nitroreductase</fullName>
    </submittedName>
</protein>
<dbReference type="GO" id="GO:0046857">
    <property type="term" value="F:oxidoreductase activity, acting on other nitrogenous compounds as donors, with NAD or NADP as acceptor"/>
    <property type="evidence" value="ECO:0007669"/>
    <property type="project" value="TreeGrafter"/>
</dbReference>
<accession>A0A9D1K0M8</accession>